<dbReference type="InterPro" id="IPR036938">
    <property type="entry name" value="PAP2/HPO_sf"/>
</dbReference>
<organism evidence="3 4">
    <name type="scientific">Flavobacterium hydatis</name>
    <name type="common">Cytophaga aquatilis</name>
    <dbReference type="NCBI Taxonomy" id="991"/>
    <lineage>
        <taxon>Bacteria</taxon>
        <taxon>Pseudomonadati</taxon>
        <taxon>Bacteroidota</taxon>
        <taxon>Flavobacteriia</taxon>
        <taxon>Flavobacteriales</taxon>
        <taxon>Flavobacteriaceae</taxon>
        <taxon>Flavobacterium</taxon>
    </lineage>
</organism>
<evidence type="ECO:0000313" key="4">
    <source>
        <dbReference type="Proteomes" id="UP000198424"/>
    </source>
</evidence>
<dbReference type="InterPro" id="IPR000326">
    <property type="entry name" value="PAP2/HPO"/>
</dbReference>
<dbReference type="Proteomes" id="UP000198424">
    <property type="component" value="Unassembled WGS sequence"/>
</dbReference>
<gene>
    <name evidence="3" type="ORF">B0A62_14160</name>
</gene>
<dbReference type="Pfam" id="PF01569">
    <property type="entry name" value="PAP2"/>
    <property type="match status" value="1"/>
</dbReference>
<dbReference type="EMBL" id="MUGY01000018">
    <property type="protein sequence ID" value="OXA92977.1"/>
    <property type="molecule type" value="Genomic_DNA"/>
</dbReference>
<keyword evidence="4" id="KW-1185">Reference proteome</keyword>
<evidence type="ECO:0000256" key="1">
    <source>
        <dbReference type="PIRNR" id="PIRNR000897"/>
    </source>
</evidence>
<sequence length="257" mass="29307">MWSKIFHIVRKSMFIGSKQKNAALSFANVEQLREIMPGLLEGYLSDKEMPNSLVMLPPPPEYSSVSFSVDLEYAKRAAESYDDMRFTQAKHDANLSFPAATKSFESILGIEISEKSTPRLYVLMRRVMTDAGLSTYAAKNHYNRERPFVMNNTKTCTPEQEDVLRRVGSFPSGHTAVGWAWALIFSEIFPENEKMILQRGYDFGESRIVCHAHWHSDVEMGRVMGRATVECLRLNAAFQNDLAAAKKEVKLYKYNEV</sequence>
<keyword evidence="1" id="KW-0378">Hydrolase</keyword>
<evidence type="ECO:0000313" key="3">
    <source>
        <dbReference type="EMBL" id="OXA92977.1"/>
    </source>
</evidence>
<dbReference type="CDD" id="cd03397">
    <property type="entry name" value="PAP2_acid_phosphatase"/>
    <property type="match status" value="1"/>
</dbReference>
<dbReference type="EC" id="3.1.3.2" evidence="1"/>
<reference evidence="3 4" key="1">
    <citation type="submission" date="2016-11" db="EMBL/GenBank/DDBJ databases">
        <title>Whole genomes of Flavobacteriaceae.</title>
        <authorList>
            <person name="Stine C."/>
            <person name="Li C."/>
            <person name="Tadesse D."/>
        </authorList>
    </citation>
    <scope>NUCLEOTIDE SEQUENCE [LARGE SCALE GENOMIC DNA]</scope>
    <source>
        <strain evidence="3 4">ATCC 29551</strain>
    </source>
</reference>
<dbReference type="PRINTS" id="PR00483">
    <property type="entry name" value="BACPHPHTASE"/>
</dbReference>
<protein>
    <recommendedName>
        <fullName evidence="1">Acid phosphatase</fullName>
        <ecNumber evidence="1">3.1.3.2</ecNumber>
    </recommendedName>
</protein>
<dbReference type="SUPFAM" id="SSF48317">
    <property type="entry name" value="Acid phosphatase/Vanadium-dependent haloperoxidase"/>
    <property type="match status" value="1"/>
</dbReference>
<dbReference type="RefSeq" id="WP_051885774.1">
    <property type="nucleotide sequence ID" value="NZ_JBEWQG010000015.1"/>
</dbReference>
<dbReference type="InterPro" id="IPR001011">
    <property type="entry name" value="Acid_Pase_classA_bac"/>
</dbReference>
<comment type="caution">
    <text evidence="3">The sequence shown here is derived from an EMBL/GenBank/DDBJ whole genome shotgun (WGS) entry which is preliminary data.</text>
</comment>
<proteinExistence type="inferred from homology"/>
<comment type="catalytic activity">
    <reaction evidence="1">
        <text>a phosphate monoester + H2O = an alcohol + phosphate</text>
        <dbReference type="Rhea" id="RHEA:15017"/>
        <dbReference type="ChEBI" id="CHEBI:15377"/>
        <dbReference type="ChEBI" id="CHEBI:30879"/>
        <dbReference type="ChEBI" id="CHEBI:43474"/>
        <dbReference type="ChEBI" id="CHEBI:67140"/>
        <dbReference type="EC" id="3.1.3.2"/>
    </reaction>
</comment>
<dbReference type="Gene3D" id="1.20.144.10">
    <property type="entry name" value="Phosphatidic acid phosphatase type 2/haloperoxidase"/>
    <property type="match status" value="1"/>
</dbReference>
<feature type="domain" description="Phosphatidic acid phosphatase type 2/haloperoxidase" evidence="2">
    <location>
        <begin position="119"/>
        <end position="233"/>
    </location>
</feature>
<comment type="similarity">
    <text evidence="1">Belongs to the class A bacterial acid phosphatase family.</text>
</comment>
<dbReference type="SMART" id="SM00014">
    <property type="entry name" value="acidPPc"/>
    <property type="match status" value="1"/>
</dbReference>
<evidence type="ECO:0000259" key="2">
    <source>
        <dbReference type="SMART" id="SM00014"/>
    </source>
</evidence>
<name>A0ABX4CG25_FLAHY</name>
<dbReference type="PIRSF" id="PIRSF000897">
    <property type="entry name" value="Acid_Ptase_ClsA"/>
    <property type="match status" value="1"/>
</dbReference>
<accession>A0ABX4CG25</accession>